<dbReference type="EMBL" id="LBXN01000041">
    <property type="protein sequence ID" value="KKR32507.1"/>
    <property type="molecule type" value="Genomic_DNA"/>
</dbReference>
<sequence>MKILRKNLPNTPLALSSYRFPSFHPQLPWKTFLEYCDYNMPQVYWEQSHNPEVNLIRTVKEFQTITPYRPIIPTGPTYRAGSWIPTVEDTNKFLDTCKKLKLDGANFFSWDECRPAYPDLWKTISEYAWDKPQQAKDITELWVESLNSGNPELVARLYAPNAVHITPTRSIQGAIEIQVWYSNLLKQLLPNGKFTITGISGSGNSRSVNWICKSDKANVSDGRDTFGLINEKIAYHYSFFSTKS</sequence>
<dbReference type="SUPFAM" id="SSF54427">
    <property type="entry name" value="NTF2-like"/>
    <property type="match status" value="1"/>
</dbReference>
<gene>
    <name evidence="2" type="ORF">UT63_C0041G0002</name>
</gene>
<accession>A0A0G0T3U2</accession>
<name>A0A0G0T3U2_9BACT</name>
<proteinExistence type="predicted"/>
<dbReference type="Gene3D" id="3.10.450.50">
    <property type="match status" value="1"/>
</dbReference>
<evidence type="ECO:0000313" key="3">
    <source>
        <dbReference type="Proteomes" id="UP000034539"/>
    </source>
</evidence>
<evidence type="ECO:0000313" key="2">
    <source>
        <dbReference type="EMBL" id="KKR32507.1"/>
    </source>
</evidence>
<dbReference type="InterPro" id="IPR032710">
    <property type="entry name" value="NTF2-like_dom_sf"/>
</dbReference>
<dbReference type="Proteomes" id="UP000034539">
    <property type="component" value="Unassembled WGS sequence"/>
</dbReference>
<comment type="caution">
    <text evidence="2">The sequence shown here is derived from an EMBL/GenBank/DDBJ whole genome shotgun (WGS) entry which is preliminary data.</text>
</comment>
<reference evidence="2 3" key="1">
    <citation type="journal article" date="2015" name="Nature">
        <title>rRNA introns, odd ribosomes, and small enigmatic genomes across a large radiation of phyla.</title>
        <authorList>
            <person name="Brown C.T."/>
            <person name="Hug L.A."/>
            <person name="Thomas B.C."/>
            <person name="Sharon I."/>
            <person name="Castelle C.J."/>
            <person name="Singh A."/>
            <person name="Wilkins M.J."/>
            <person name="Williams K.H."/>
            <person name="Banfield J.F."/>
        </authorList>
    </citation>
    <scope>NUCLEOTIDE SEQUENCE [LARGE SCALE GENOMIC DNA]</scope>
</reference>
<feature type="domain" description="SnoaL-like" evidence="1">
    <location>
        <begin position="142"/>
        <end position="236"/>
    </location>
</feature>
<dbReference type="Pfam" id="PF12680">
    <property type="entry name" value="SnoaL_2"/>
    <property type="match status" value="1"/>
</dbReference>
<protein>
    <recommendedName>
        <fullName evidence="1">SnoaL-like domain-containing protein</fullName>
    </recommendedName>
</protein>
<evidence type="ECO:0000259" key="1">
    <source>
        <dbReference type="Pfam" id="PF12680"/>
    </source>
</evidence>
<organism evidence="2 3">
    <name type="scientific">Candidatus Gottesmanbacteria bacterium GW2011_GWC2_39_8</name>
    <dbReference type="NCBI Taxonomy" id="1618450"/>
    <lineage>
        <taxon>Bacteria</taxon>
        <taxon>Candidatus Gottesmaniibacteriota</taxon>
    </lineage>
</organism>
<dbReference type="InterPro" id="IPR037401">
    <property type="entry name" value="SnoaL-like"/>
</dbReference>
<dbReference type="AlphaFoldDB" id="A0A0G0T3U2"/>